<evidence type="ECO:0000256" key="2">
    <source>
        <dbReference type="ARBA" id="ARBA00023163"/>
    </source>
</evidence>
<dbReference type="InterPro" id="IPR009057">
    <property type="entry name" value="Homeodomain-like_sf"/>
</dbReference>
<keyword evidence="5" id="KW-1185">Reference proteome</keyword>
<accession>A0ABS5KAK3</accession>
<keyword evidence="2" id="KW-0804">Transcription</keyword>
<sequence>MNKKSTYDILVKEGAVANYLDVLEEKFGGHRNENSYEVNSAGNRIKVSIYHLLPDFELLLLRSYVQKDLNVNRLPDERADYFHLTLIKEGQYDRHYVNNTQQADAGGATGLFLHNGLFKLNTSYPAHTDLHSVSVKFSKAAFETILPDAKGLLHSLFPDDEPKWYHTYVSPELQKLSEDVFYLEDASFGSKGLVMARGLELFVLLMSALSNQLKQDDLNGLHKDDYQRVIDIKNFVLTQLEGKINMEDIAQRFAISPSKLKRDFQTLYNCSVSQFYTHAKMDEAYRRLQSGNYSVTAVGYDLGYQNVSKFSTMFKKIKGISPKDVIPL</sequence>
<dbReference type="PROSITE" id="PS01124">
    <property type="entry name" value="HTH_ARAC_FAMILY_2"/>
    <property type="match status" value="1"/>
</dbReference>
<dbReference type="PANTHER" id="PTHR47893:SF1">
    <property type="entry name" value="REGULATORY PROTEIN PCHR"/>
    <property type="match status" value="1"/>
</dbReference>
<dbReference type="Pfam" id="PF12833">
    <property type="entry name" value="HTH_18"/>
    <property type="match status" value="1"/>
</dbReference>
<dbReference type="SUPFAM" id="SSF46689">
    <property type="entry name" value="Homeodomain-like"/>
    <property type="match status" value="1"/>
</dbReference>
<dbReference type="RefSeq" id="WP_212228353.1">
    <property type="nucleotide sequence ID" value="NZ_JAGUCN010000011.1"/>
</dbReference>
<organism evidence="4 5">
    <name type="scientific">Carboxylicivirga mesophila</name>
    <dbReference type="NCBI Taxonomy" id="1166478"/>
    <lineage>
        <taxon>Bacteria</taxon>
        <taxon>Pseudomonadati</taxon>
        <taxon>Bacteroidota</taxon>
        <taxon>Bacteroidia</taxon>
        <taxon>Marinilabiliales</taxon>
        <taxon>Marinilabiliaceae</taxon>
        <taxon>Carboxylicivirga</taxon>
    </lineage>
</organism>
<dbReference type="EMBL" id="JAGUCN010000011">
    <property type="protein sequence ID" value="MBS2211976.1"/>
    <property type="molecule type" value="Genomic_DNA"/>
</dbReference>
<dbReference type="InterPro" id="IPR018060">
    <property type="entry name" value="HTH_AraC"/>
</dbReference>
<evidence type="ECO:0000259" key="3">
    <source>
        <dbReference type="PROSITE" id="PS01124"/>
    </source>
</evidence>
<evidence type="ECO:0000313" key="4">
    <source>
        <dbReference type="EMBL" id="MBS2211976.1"/>
    </source>
</evidence>
<evidence type="ECO:0000256" key="1">
    <source>
        <dbReference type="ARBA" id="ARBA00023015"/>
    </source>
</evidence>
<dbReference type="PANTHER" id="PTHR47893">
    <property type="entry name" value="REGULATORY PROTEIN PCHR"/>
    <property type="match status" value="1"/>
</dbReference>
<dbReference type="Proteomes" id="UP000721861">
    <property type="component" value="Unassembled WGS sequence"/>
</dbReference>
<name>A0ABS5KAK3_9BACT</name>
<evidence type="ECO:0000313" key="5">
    <source>
        <dbReference type="Proteomes" id="UP000721861"/>
    </source>
</evidence>
<dbReference type="Gene3D" id="1.10.10.60">
    <property type="entry name" value="Homeodomain-like"/>
    <property type="match status" value="1"/>
</dbReference>
<reference evidence="4 5" key="1">
    <citation type="journal article" date="2014" name="Int. J. Syst. Evol. Microbiol.">
        <title>Carboxylicivirga gen. nov. in the family Marinilabiliaceae with two novel species, Carboxylicivirga mesophila sp. nov. and Carboxylicivirga taeanensis sp. nov., and reclassification of Cytophaga fermentans as Saccharicrinis fermentans gen. nov., comb. nov.</title>
        <authorList>
            <person name="Yang S.H."/>
            <person name="Seo H.S."/>
            <person name="Woo J.H."/>
            <person name="Oh H.M."/>
            <person name="Jang H."/>
            <person name="Lee J.H."/>
            <person name="Kim S.J."/>
            <person name="Kwon K.K."/>
        </authorList>
    </citation>
    <scope>NUCLEOTIDE SEQUENCE [LARGE SCALE GENOMIC DNA]</scope>
    <source>
        <strain evidence="4 5">JCM 18290</strain>
    </source>
</reference>
<proteinExistence type="predicted"/>
<dbReference type="InterPro" id="IPR053142">
    <property type="entry name" value="PchR_regulatory_protein"/>
</dbReference>
<gene>
    <name evidence="4" type="ORF">KEM09_11205</name>
</gene>
<keyword evidence="1" id="KW-0805">Transcription regulation</keyword>
<protein>
    <submittedName>
        <fullName evidence="4">Helix-turn-helix transcriptional regulator</fullName>
    </submittedName>
</protein>
<feature type="domain" description="HTH araC/xylS-type" evidence="3">
    <location>
        <begin position="230"/>
        <end position="328"/>
    </location>
</feature>
<comment type="caution">
    <text evidence="4">The sequence shown here is derived from an EMBL/GenBank/DDBJ whole genome shotgun (WGS) entry which is preliminary data.</text>
</comment>
<dbReference type="SMART" id="SM00342">
    <property type="entry name" value="HTH_ARAC"/>
    <property type="match status" value="1"/>
</dbReference>